<accession>I5BXU8</accession>
<evidence type="ECO:0000313" key="2">
    <source>
        <dbReference type="Proteomes" id="UP000005551"/>
    </source>
</evidence>
<sequence length="150" mass="17770">MYEKYYLHSWKIGSGKTFLSDEIEAKWLNNKGFDVIAVTDANLEEVLLKLNSFSNSLLVIQSNKLRPEDFKKLKKFIGDENFHRSVIIQSEFEPNYNCIKYCDQIYETGYPHFYWVAKIGEEWTAKRINSDEIFTSNTKINAIEFAKRYR</sequence>
<evidence type="ECO:0000313" key="1">
    <source>
        <dbReference type="EMBL" id="EIM74400.1"/>
    </source>
</evidence>
<dbReference type="AlphaFoldDB" id="I5BXU8"/>
<dbReference type="EMBL" id="AJYA01000043">
    <property type="protein sequence ID" value="EIM74400.1"/>
    <property type="molecule type" value="Genomic_DNA"/>
</dbReference>
<gene>
    <name evidence="1" type="ORF">A3SI_16115</name>
</gene>
<dbReference type="RefSeq" id="WP_009056629.1">
    <property type="nucleotide sequence ID" value="NZ_AJYA01000043.1"/>
</dbReference>
<keyword evidence="2" id="KW-1185">Reference proteome</keyword>
<dbReference type="Proteomes" id="UP000005551">
    <property type="component" value="Unassembled WGS sequence"/>
</dbReference>
<proteinExistence type="predicted"/>
<protein>
    <submittedName>
        <fullName evidence="1">Uncharacterized protein</fullName>
    </submittedName>
</protein>
<reference evidence="1 2" key="1">
    <citation type="submission" date="2012-05" db="EMBL/GenBank/DDBJ databases">
        <title>Genome sequence of Nitritalea halalkaliphila LW7.</title>
        <authorList>
            <person name="Jangir P.K."/>
            <person name="Singh A."/>
            <person name="Shivaji S."/>
            <person name="Sharma R."/>
        </authorList>
    </citation>
    <scope>NUCLEOTIDE SEQUENCE [LARGE SCALE GENOMIC DNA]</scope>
    <source>
        <strain evidence="1 2">LW7</strain>
    </source>
</reference>
<organism evidence="1 2">
    <name type="scientific">Nitritalea halalkaliphila LW7</name>
    <dbReference type="NCBI Taxonomy" id="1189621"/>
    <lineage>
        <taxon>Bacteria</taxon>
        <taxon>Pseudomonadati</taxon>
        <taxon>Bacteroidota</taxon>
        <taxon>Cytophagia</taxon>
        <taxon>Cytophagales</taxon>
        <taxon>Cyclobacteriaceae</taxon>
        <taxon>Nitritalea</taxon>
    </lineage>
</organism>
<comment type="caution">
    <text evidence="1">The sequence shown here is derived from an EMBL/GenBank/DDBJ whole genome shotgun (WGS) entry which is preliminary data.</text>
</comment>
<name>I5BXU8_9BACT</name>